<reference evidence="1" key="1">
    <citation type="submission" date="2024-07" db="EMBL/GenBank/DDBJ databases">
        <authorList>
            <person name="Yu S.T."/>
        </authorList>
    </citation>
    <scope>NUCLEOTIDE SEQUENCE</scope>
    <source>
        <strain evidence="1">R02</strain>
    </source>
</reference>
<dbReference type="EMBL" id="CP163429">
    <property type="protein sequence ID" value="XDP97455.1"/>
    <property type="molecule type" value="Genomic_DNA"/>
</dbReference>
<dbReference type="RefSeq" id="WP_369160464.1">
    <property type="nucleotide sequence ID" value="NZ_CP163429.1"/>
</dbReference>
<evidence type="ECO:0000313" key="1">
    <source>
        <dbReference type="EMBL" id="XDP97455.1"/>
    </source>
</evidence>
<dbReference type="AlphaFoldDB" id="A0AB39LXL4"/>
<gene>
    <name evidence="1" type="ORF">AB5J57_29780</name>
</gene>
<organism evidence="1">
    <name type="scientific">Streptomyces sp. R02</name>
    <dbReference type="NCBI Taxonomy" id="3238623"/>
    <lineage>
        <taxon>Bacteria</taxon>
        <taxon>Bacillati</taxon>
        <taxon>Actinomycetota</taxon>
        <taxon>Actinomycetes</taxon>
        <taxon>Kitasatosporales</taxon>
        <taxon>Streptomycetaceae</taxon>
        <taxon>Streptomyces</taxon>
    </lineage>
</organism>
<proteinExistence type="predicted"/>
<accession>A0AB39LXL4</accession>
<name>A0AB39LXL4_9ACTN</name>
<protein>
    <submittedName>
        <fullName evidence="1">Uncharacterized protein</fullName>
    </submittedName>
</protein>
<sequence>MTNTSVPVTVFARTTSSPAHTCQVTVPIVLAQVFKPWGPFPGVAEVRDQTGP</sequence>